<keyword evidence="2" id="KW-1185">Reference proteome</keyword>
<dbReference type="Gramene" id="OE9A083907T1">
    <property type="protein sequence ID" value="OE9A083907C1"/>
    <property type="gene ID" value="OE9A083907"/>
</dbReference>
<proteinExistence type="predicted"/>
<gene>
    <name evidence="1" type="ORF">OLEA9_A083907</name>
</gene>
<organism evidence="1 2">
    <name type="scientific">Olea europaea subsp. europaea</name>
    <dbReference type="NCBI Taxonomy" id="158383"/>
    <lineage>
        <taxon>Eukaryota</taxon>
        <taxon>Viridiplantae</taxon>
        <taxon>Streptophyta</taxon>
        <taxon>Embryophyta</taxon>
        <taxon>Tracheophyta</taxon>
        <taxon>Spermatophyta</taxon>
        <taxon>Magnoliopsida</taxon>
        <taxon>eudicotyledons</taxon>
        <taxon>Gunneridae</taxon>
        <taxon>Pentapetalae</taxon>
        <taxon>asterids</taxon>
        <taxon>lamiids</taxon>
        <taxon>Lamiales</taxon>
        <taxon>Oleaceae</taxon>
        <taxon>Oleeae</taxon>
        <taxon>Olea</taxon>
    </lineage>
</organism>
<comment type="caution">
    <text evidence="1">The sequence shown here is derived from an EMBL/GenBank/DDBJ whole genome shotgun (WGS) entry which is preliminary data.</text>
</comment>
<evidence type="ECO:0000313" key="1">
    <source>
        <dbReference type="EMBL" id="CAA2964840.1"/>
    </source>
</evidence>
<dbReference type="EMBL" id="CACTIH010001829">
    <property type="protein sequence ID" value="CAA2964840.1"/>
    <property type="molecule type" value="Genomic_DNA"/>
</dbReference>
<reference evidence="1 2" key="1">
    <citation type="submission" date="2019-12" db="EMBL/GenBank/DDBJ databases">
        <authorList>
            <person name="Alioto T."/>
            <person name="Alioto T."/>
            <person name="Gomez Garrido J."/>
        </authorList>
    </citation>
    <scope>NUCLEOTIDE SEQUENCE [LARGE SCALE GENOMIC DNA]</scope>
</reference>
<sequence>MIIWYEVLNNVNRVSKQLQAEDMHIDVAIDHLKGIISFFKSYRESGFESAMVDVEEIASELEIKSIFREKWVIHRKKQFDETSSKEITQIAEKSCKINYFIYIENQAIITSE</sequence>
<dbReference type="Proteomes" id="UP000594638">
    <property type="component" value="Unassembled WGS sequence"/>
</dbReference>
<accession>A0A8S0QBY1</accession>
<name>A0A8S0QBY1_OLEEU</name>
<protein>
    <submittedName>
        <fullName evidence="1">Uncharacterized protein</fullName>
    </submittedName>
</protein>
<dbReference type="OrthoDB" id="1692427at2759"/>
<evidence type="ECO:0000313" key="2">
    <source>
        <dbReference type="Proteomes" id="UP000594638"/>
    </source>
</evidence>
<dbReference type="AlphaFoldDB" id="A0A8S0QBY1"/>